<organism evidence="1 2">
    <name type="scientific">Plasmodium brasilianum</name>
    <dbReference type="NCBI Taxonomy" id="5824"/>
    <lineage>
        <taxon>Eukaryota</taxon>
        <taxon>Sar</taxon>
        <taxon>Alveolata</taxon>
        <taxon>Apicomplexa</taxon>
        <taxon>Aconoidasida</taxon>
        <taxon>Haemosporida</taxon>
        <taxon>Plasmodiidae</taxon>
        <taxon>Plasmodium</taxon>
        <taxon>Plasmodium (Plasmodium)</taxon>
    </lineage>
</organism>
<comment type="caution">
    <text evidence="1">The sequence shown here is derived from an EMBL/GenBank/DDBJ whole genome shotgun (WGS) entry which is preliminary data.</text>
</comment>
<sequence length="258" mass="29862">METQKYRQLGGKKNMLYYLIKISVFTIIILILQGLTDNHNVKIYGNSEMNEGKPLYQRNKRILSKLKEDYELEHNRKCETLLRTKEGESKCENKTNNGIILAAEHVNTSTEKKELEGMKLNNGKTKNVNPSKTEINNSKKNKDSITPSFFVKLIFDEPEKAIGITMLYVGAFLKYVYQFITKSNTSTNKNKSDVSYVNFDFKNIAKIDIRKTQNVSYVNFDFKNIAKIDIRKTQDVSYVNFDLKNIAKIDIRKTLLSL</sequence>
<name>A0ACB9Y597_PLABR</name>
<evidence type="ECO:0000313" key="1">
    <source>
        <dbReference type="EMBL" id="KAI4835981.1"/>
    </source>
</evidence>
<protein>
    <submittedName>
        <fullName evidence="1">Uncharacterized protein</fullName>
    </submittedName>
</protein>
<accession>A0ACB9Y597</accession>
<proteinExistence type="predicted"/>
<gene>
    <name evidence="1" type="ORF">MKS88_005200</name>
</gene>
<dbReference type="EMBL" id="CM043781">
    <property type="protein sequence ID" value="KAI4835981.1"/>
    <property type="molecule type" value="Genomic_DNA"/>
</dbReference>
<keyword evidence="2" id="KW-1185">Reference proteome</keyword>
<evidence type="ECO:0000313" key="2">
    <source>
        <dbReference type="Proteomes" id="UP001056978"/>
    </source>
</evidence>
<dbReference type="Proteomes" id="UP001056978">
    <property type="component" value="Chromosome 13"/>
</dbReference>
<reference evidence="1" key="1">
    <citation type="submission" date="2022-06" db="EMBL/GenBank/DDBJ databases">
        <title>The First Complete Genome of the Simian Malaria Parasite Plasmodium brasilianum.</title>
        <authorList>
            <person name="Bajic M."/>
            <person name="Ravishankar S."/>
        </authorList>
    </citation>
    <scope>NUCLEOTIDE SEQUENCE</scope>
    <source>
        <strain evidence="1">Bolivian I</strain>
    </source>
</reference>